<evidence type="ECO:0000313" key="1">
    <source>
        <dbReference type="EMBL" id="KAF8443700.1"/>
    </source>
</evidence>
<proteinExistence type="predicted"/>
<protein>
    <submittedName>
        <fullName evidence="1">Uncharacterized protein</fullName>
    </submittedName>
</protein>
<reference evidence="1" key="2">
    <citation type="journal article" date="2020" name="Nat. Commun.">
        <title>Large-scale genome sequencing of mycorrhizal fungi provides insights into the early evolution of symbiotic traits.</title>
        <authorList>
            <person name="Miyauchi S."/>
            <person name="Kiss E."/>
            <person name="Kuo A."/>
            <person name="Drula E."/>
            <person name="Kohler A."/>
            <person name="Sanchez-Garcia M."/>
            <person name="Morin E."/>
            <person name="Andreopoulos B."/>
            <person name="Barry K.W."/>
            <person name="Bonito G."/>
            <person name="Buee M."/>
            <person name="Carver A."/>
            <person name="Chen C."/>
            <person name="Cichocki N."/>
            <person name="Clum A."/>
            <person name="Culley D."/>
            <person name="Crous P.W."/>
            <person name="Fauchery L."/>
            <person name="Girlanda M."/>
            <person name="Hayes R.D."/>
            <person name="Keri Z."/>
            <person name="LaButti K."/>
            <person name="Lipzen A."/>
            <person name="Lombard V."/>
            <person name="Magnuson J."/>
            <person name="Maillard F."/>
            <person name="Murat C."/>
            <person name="Nolan M."/>
            <person name="Ohm R.A."/>
            <person name="Pangilinan J."/>
            <person name="Pereira M.F."/>
            <person name="Perotto S."/>
            <person name="Peter M."/>
            <person name="Pfister S."/>
            <person name="Riley R."/>
            <person name="Sitrit Y."/>
            <person name="Stielow J.B."/>
            <person name="Szollosi G."/>
            <person name="Zifcakova L."/>
            <person name="Stursova M."/>
            <person name="Spatafora J.W."/>
            <person name="Tedersoo L."/>
            <person name="Vaario L.M."/>
            <person name="Yamada A."/>
            <person name="Yan M."/>
            <person name="Wang P."/>
            <person name="Xu J."/>
            <person name="Bruns T."/>
            <person name="Baldrian P."/>
            <person name="Vilgalys R."/>
            <person name="Dunand C."/>
            <person name="Henrissat B."/>
            <person name="Grigoriev I.V."/>
            <person name="Hibbett D."/>
            <person name="Nagy L.G."/>
            <person name="Martin F.M."/>
        </authorList>
    </citation>
    <scope>NUCLEOTIDE SEQUENCE</scope>
    <source>
        <strain evidence="1">BED1</strain>
    </source>
</reference>
<dbReference type="AlphaFoldDB" id="A0AAD4GH37"/>
<dbReference type="Proteomes" id="UP001194468">
    <property type="component" value="Unassembled WGS sequence"/>
</dbReference>
<organism evidence="1 2">
    <name type="scientific">Boletus edulis BED1</name>
    <dbReference type="NCBI Taxonomy" id="1328754"/>
    <lineage>
        <taxon>Eukaryota</taxon>
        <taxon>Fungi</taxon>
        <taxon>Dikarya</taxon>
        <taxon>Basidiomycota</taxon>
        <taxon>Agaricomycotina</taxon>
        <taxon>Agaricomycetes</taxon>
        <taxon>Agaricomycetidae</taxon>
        <taxon>Boletales</taxon>
        <taxon>Boletineae</taxon>
        <taxon>Boletaceae</taxon>
        <taxon>Boletoideae</taxon>
        <taxon>Boletus</taxon>
    </lineage>
</organism>
<name>A0AAD4GH37_BOLED</name>
<evidence type="ECO:0000313" key="2">
    <source>
        <dbReference type="Proteomes" id="UP001194468"/>
    </source>
</evidence>
<accession>A0AAD4GH37</accession>
<sequence length="61" mass="6893">MTMLLEAIKYMFKVMPAGALGDLTAKIVESLPTWSDDQLREVDDQERFSLPPCARFSADRS</sequence>
<comment type="caution">
    <text evidence="1">The sequence shown here is derived from an EMBL/GenBank/DDBJ whole genome shotgun (WGS) entry which is preliminary data.</text>
</comment>
<gene>
    <name evidence="1" type="ORF">L210DRAFT_3532100</name>
</gene>
<keyword evidence="2" id="KW-1185">Reference proteome</keyword>
<reference evidence="1" key="1">
    <citation type="submission" date="2019-10" db="EMBL/GenBank/DDBJ databases">
        <authorList>
            <consortium name="DOE Joint Genome Institute"/>
            <person name="Kuo A."/>
            <person name="Miyauchi S."/>
            <person name="Kiss E."/>
            <person name="Drula E."/>
            <person name="Kohler A."/>
            <person name="Sanchez-Garcia M."/>
            <person name="Andreopoulos B."/>
            <person name="Barry K.W."/>
            <person name="Bonito G."/>
            <person name="Buee M."/>
            <person name="Carver A."/>
            <person name="Chen C."/>
            <person name="Cichocki N."/>
            <person name="Clum A."/>
            <person name="Culley D."/>
            <person name="Crous P.W."/>
            <person name="Fauchery L."/>
            <person name="Girlanda M."/>
            <person name="Hayes R."/>
            <person name="Keri Z."/>
            <person name="LaButti K."/>
            <person name="Lipzen A."/>
            <person name="Lombard V."/>
            <person name="Magnuson J."/>
            <person name="Maillard F."/>
            <person name="Morin E."/>
            <person name="Murat C."/>
            <person name="Nolan M."/>
            <person name="Ohm R."/>
            <person name="Pangilinan J."/>
            <person name="Pereira M."/>
            <person name="Perotto S."/>
            <person name="Peter M."/>
            <person name="Riley R."/>
            <person name="Sitrit Y."/>
            <person name="Stielow B."/>
            <person name="Szollosi G."/>
            <person name="Zifcakova L."/>
            <person name="Stursova M."/>
            <person name="Spatafora J.W."/>
            <person name="Tedersoo L."/>
            <person name="Vaario L.-M."/>
            <person name="Yamada A."/>
            <person name="Yan M."/>
            <person name="Wang P."/>
            <person name="Xu J."/>
            <person name="Bruns T."/>
            <person name="Baldrian P."/>
            <person name="Vilgalys R."/>
            <person name="Henrissat B."/>
            <person name="Grigoriev I.V."/>
            <person name="Hibbett D."/>
            <person name="Nagy L.G."/>
            <person name="Martin F.M."/>
        </authorList>
    </citation>
    <scope>NUCLEOTIDE SEQUENCE</scope>
    <source>
        <strain evidence="1">BED1</strain>
    </source>
</reference>
<dbReference type="EMBL" id="WHUW01000007">
    <property type="protein sequence ID" value="KAF8443700.1"/>
    <property type="molecule type" value="Genomic_DNA"/>
</dbReference>